<gene>
    <name evidence="1" type="ORF">B0I36DRAFT_342273</name>
</gene>
<dbReference type="GeneID" id="70185617"/>
<sequence length="73" mass="8795">MCNYIQIQYHCGHFRFPVLKWCHVYERTHKRCPPNVTCAEWRSTRLTKTADCRPVPKTAWESMINRSHQSPYV</sequence>
<protein>
    <submittedName>
        <fullName evidence="1">Uncharacterized protein</fullName>
    </submittedName>
</protein>
<evidence type="ECO:0000313" key="1">
    <source>
        <dbReference type="EMBL" id="KAH7009404.1"/>
    </source>
</evidence>
<dbReference type="RefSeq" id="XP_046004032.1">
    <property type="nucleotide sequence ID" value="XM_046156071.1"/>
</dbReference>
<dbReference type="OrthoDB" id="3700495at2759"/>
<accession>A0A9P9BH94</accession>
<organism evidence="1 2">
    <name type="scientific">Microdochium trichocladiopsis</name>
    <dbReference type="NCBI Taxonomy" id="1682393"/>
    <lineage>
        <taxon>Eukaryota</taxon>
        <taxon>Fungi</taxon>
        <taxon>Dikarya</taxon>
        <taxon>Ascomycota</taxon>
        <taxon>Pezizomycotina</taxon>
        <taxon>Sordariomycetes</taxon>
        <taxon>Xylariomycetidae</taxon>
        <taxon>Xylariales</taxon>
        <taxon>Microdochiaceae</taxon>
        <taxon>Microdochium</taxon>
    </lineage>
</organism>
<name>A0A9P9BH94_9PEZI</name>
<evidence type="ECO:0000313" key="2">
    <source>
        <dbReference type="Proteomes" id="UP000756346"/>
    </source>
</evidence>
<keyword evidence="2" id="KW-1185">Reference proteome</keyword>
<dbReference type="Proteomes" id="UP000756346">
    <property type="component" value="Unassembled WGS sequence"/>
</dbReference>
<comment type="caution">
    <text evidence="1">The sequence shown here is derived from an EMBL/GenBank/DDBJ whole genome shotgun (WGS) entry which is preliminary data.</text>
</comment>
<reference evidence="1" key="1">
    <citation type="journal article" date="2021" name="Nat. Commun.">
        <title>Genetic determinants of endophytism in the Arabidopsis root mycobiome.</title>
        <authorList>
            <person name="Mesny F."/>
            <person name="Miyauchi S."/>
            <person name="Thiergart T."/>
            <person name="Pickel B."/>
            <person name="Atanasova L."/>
            <person name="Karlsson M."/>
            <person name="Huettel B."/>
            <person name="Barry K.W."/>
            <person name="Haridas S."/>
            <person name="Chen C."/>
            <person name="Bauer D."/>
            <person name="Andreopoulos W."/>
            <person name="Pangilinan J."/>
            <person name="LaButti K."/>
            <person name="Riley R."/>
            <person name="Lipzen A."/>
            <person name="Clum A."/>
            <person name="Drula E."/>
            <person name="Henrissat B."/>
            <person name="Kohler A."/>
            <person name="Grigoriev I.V."/>
            <person name="Martin F.M."/>
            <person name="Hacquard S."/>
        </authorList>
    </citation>
    <scope>NUCLEOTIDE SEQUENCE</scope>
    <source>
        <strain evidence="1">MPI-CAGE-CH-0230</strain>
    </source>
</reference>
<proteinExistence type="predicted"/>
<dbReference type="AlphaFoldDB" id="A0A9P9BH94"/>
<dbReference type="EMBL" id="JAGTJQ010000018">
    <property type="protein sequence ID" value="KAH7009404.1"/>
    <property type="molecule type" value="Genomic_DNA"/>
</dbReference>